<keyword evidence="2" id="KW-1185">Reference proteome</keyword>
<dbReference type="OrthoDB" id="296325at2759"/>
<evidence type="ECO:0000313" key="1">
    <source>
        <dbReference type="EMBL" id="CAK83352.1"/>
    </source>
</evidence>
<proteinExistence type="predicted"/>
<reference evidence="1 2" key="1">
    <citation type="journal article" date="2006" name="Nature">
        <title>Global trends of whole-genome duplications revealed by the ciliate Paramecium tetraurelia.</title>
        <authorList>
            <consortium name="Genoscope"/>
            <person name="Aury J.-M."/>
            <person name="Jaillon O."/>
            <person name="Duret L."/>
            <person name="Noel B."/>
            <person name="Jubin C."/>
            <person name="Porcel B.M."/>
            <person name="Segurens B."/>
            <person name="Daubin V."/>
            <person name="Anthouard V."/>
            <person name="Aiach N."/>
            <person name="Arnaiz O."/>
            <person name="Billaut A."/>
            <person name="Beisson J."/>
            <person name="Blanc I."/>
            <person name="Bouhouche K."/>
            <person name="Camara F."/>
            <person name="Duharcourt S."/>
            <person name="Guigo R."/>
            <person name="Gogendeau D."/>
            <person name="Katinka M."/>
            <person name="Keller A.-M."/>
            <person name="Kissmehl R."/>
            <person name="Klotz C."/>
            <person name="Koll F."/>
            <person name="Le Moue A."/>
            <person name="Lepere C."/>
            <person name="Malinsky S."/>
            <person name="Nowacki M."/>
            <person name="Nowak J.K."/>
            <person name="Plattner H."/>
            <person name="Poulain J."/>
            <person name="Ruiz F."/>
            <person name="Serrano V."/>
            <person name="Zagulski M."/>
            <person name="Dessen P."/>
            <person name="Betermier M."/>
            <person name="Weissenbach J."/>
            <person name="Scarpelli C."/>
            <person name="Schachter V."/>
            <person name="Sperling L."/>
            <person name="Meyer E."/>
            <person name="Cohen J."/>
            <person name="Wincker P."/>
        </authorList>
    </citation>
    <scope>NUCLEOTIDE SEQUENCE [LARGE SCALE GENOMIC DNA]</scope>
    <source>
        <strain evidence="1 2">Stock d4-2</strain>
    </source>
</reference>
<organism evidence="1 2">
    <name type="scientific">Paramecium tetraurelia</name>
    <dbReference type="NCBI Taxonomy" id="5888"/>
    <lineage>
        <taxon>Eukaryota</taxon>
        <taxon>Sar</taxon>
        <taxon>Alveolata</taxon>
        <taxon>Ciliophora</taxon>
        <taxon>Intramacronucleata</taxon>
        <taxon>Oligohymenophorea</taxon>
        <taxon>Peniculida</taxon>
        <taxon>Parameciidae</taxon>
        <taxon>Paramecium</taxon>
    </lineage>
</organism>
<accession>A0DJY5</accession>
<dbReference type="AlphaFoldDB" id="A0DJY5"/>
<gene>
    <name evidence="1" type="ORF">GSPATT00017696001</name>
</gene>
<dbReference type="Proteomes" id="UP000000600">
    <property type="component" value="Unassembled WGS sequence"/>
</dbReference>
<dbReference type="RefSeq" id="XP_001450749.1">
    <property type="nucleotide sequence ID" value="XM_001450712.1"/>
</dbReference>
<dbReference type="KEGG" id="ptm:GSPATT00017696001"/>
<dbReference type="HOGENOM" id="CLU_1386556_0_0_1"/>
<evidence type="ECO:0000313" key="2">
    <source>
        <dbReference type="Proteomes" id="UP000000600"/>
    </source>
</evidence>
<protein>
    <submittedName>
        <fullName evidence="1">Uncharacterized protein</fullName>
    </submittedName>
</protein>
<dbReference type="InParanoid" id="A0DJY5"/>
<dbReference type="EMBL" id="CT868463">
    <property type="protein sequence ID" value="CAK83352.1"/>
    <property type="molecule type" value="Genomic_DNA"/>
</dbReference>
<dbReference type="GeneID" id="5036534"/>
<sequence length="197" mass="23566">MPNKSQAKVQMCLLKIWDKNTFQRIIFIADNSREQCFELFLSNTFETYGPRQSKVKAMGHTQIQYDNVCQKLGLNVSSLDQVDYPLICNILCNFYTVLTFTKELDADDYERFKENAIMPVDLSCECNCRMFLICIKYHSQCLIWESKINQQEQEFRFMMHIRILSKECFYRFQRKHGTNLKYKLRANTQGNMHFRIK</sequence>
<name>A0DJY5_PARTE</name>